<dbReference type="EMBL" id="AOHT01000010">
    <property type="protein sequence ID" value="ELY30224.1"/>
    <property type="molecule type" value="Genomic_DNA"/>
</dbReference>
<dbReference type="AlphaFoldDB" id="E4NQM7"/>
<dbReference type="PANTHER" id="PTHR46865:SF8">
    <property type="entry name" value="POSSIBLE OXIDOREDUCTASE"/>
    <property type="match status" value="1"/>
</dbReference>
<dbReference type="PANTHER" id="PTHR46865">
    <property type="entry name" value="OXIDOREDUCTASE-RELATED"/>
    <property type="match status" value="1"/>
</dbReference>
<dbReference type="InterPro" id="IPR051704">
    <property type="entry name" value="FAD_aromatic-hydroxylase"/>
</dbReference>
<evidence type="ECO:0000313" key="3">
    <source>
        <dbReference type="EMBL" id="ELY30224.1"/>
    </source>
</evidence>
<reference evidence="3 5" key="2">
    <citation type="journal article" date="2014" name="PLoS Genet.">
        <title>Phylogenetically driven sequencing of extremely halophilic archaea reveals strategies for static and dynamic osmo-response.</title>
        <authorList>
            <person name="Becker E.A."/>
            <person name="Seitzer P.M."/>
            <person name="Tritt A."/>
            <person name="Larsen D."/>
            <person name="Krusor M."/>
            <person name="Yao A.I."/>
            <person name="Wu D."/>
            <person name="Madern D."/>
            <person name="Eisen J.A."/>
            <person name="Darling A.E."/>
            <person name="Facciotti M.T."/>
        </authorList>
    </citation>
    <scope>NUCLEOTIDE SEQUENCE [LARGE SCALE GENOMIC DNA]</scope>
    <source>
        <strain evidence="3 5">DSM 11551</strain>
    </source>
</reference>
<dbReference type="GO" id="GO:0071949">
    <property type="term" value="F:FAD binding"/>
    <property type="evidence" value="ECO:0007669"/>
    <property type="project" value="InterPro"/>
</dbReference>
<evidence type="ECO:0000313" key="5">
    <source>
        <dbReference type="Proteomes" id="UP000011585"/>
    </source>
</evidence>
<gene>
    <name evidence="2" type="ordered locus">Hbor_11250</name>
    <name evidence="3" type="ORF">C499_03123</name>
</gene>
<dbReference type="GeneID" id="9992944"/>
<feature type="domain" description="FAD-binding" evidence="1">
    <location>
        <begin position="7"/>
        <end position="297"/>
    </location>
</feature>
<dbReference type="EMBL" id="CP001690">
    <property type="protein sequence ID" value="ADQ66715.1"/>
    <property type="molecule type" value="Genomic_DNA"/>
</dbReference>
<keyword evidence="4" id="KW-1185">Reference proteome</keyword>
<dbReference type="InterPro" id="IPR002938">
    <property type="entry name" value="FAD-bd"/>
</dbReference>
<dbReference type="SUPFAM" id="SSF51905">
    <property type="entry name" value="FAD/NAD(P)-binding domain"/>
    <property type="match status" value="1"/>
</dbReference>
<dbReference type="OrthoDB" id="213386at2157"/>
<protein>
    <submittedName>
        <fullName evidence="3">2-polyprenyl-6-methoxyphenol 4-hydroxylase</fullName>
    </submittedName>
    <submittedName>
        <fullName evidence="2">2-polyprenyl-6-methoxyphenol hydroxylase-like oxidoreductase</fullName>
    </submittedName>
</protein>
<accession>E4NQM7</accession>
<proteinExistence type="predicted"/>
<dbReference type="HOGENOM" id="CLU_009665_19_5_2"/>
<evidence type="ECO:0000313" key="4">
    <source>
        <dbReference type="Proteomes" id="UP000006663"/>
    </source>
</evidence>
<dbReference type="Proteomes" id="UP000011585">
    <property type="component" value="Unassembled WGS sequence"/>
</dbReference>
<dbReference type="eggNOG" id="arCOG00570">
    <property type="taxonomic scope" value="Archaea"/>
</dbReference>
<dbReference type="Gene3D" id="3.50.50.60">
    <property type="entry name" value="FAD/NAD(P)-binding domain"/>
    <property type="match status" value="1"/>
</dbReference>
<dbReference type="Pfam" id="PF01494">
    <property type="entry name" value="FAD_binding_3"/>
    <property type="match status" value="1"/>
</dbReference>
<sequence length="439" mass="48497">MRRSHPDVLIVGGGLAGLTLANYLRRQGREPTVVEQAPEWRTTGYGLGLWRDGITVLEELDRAAAVRRRATDPDSFAVRASDGGVLSHVSIPATKTLLLVIHRADLHAALRETVPDDWIRMGTTPERIEEQRDGVTVAFDDGTTEQFDLVVGADGVHSAVRRLCFDDWTKREFDTYVWSLWTEQDTDIGSEMVSVWGPGSEGFVARVGDRVGFNLAARLDALPETPARDVLRTHAERIGWKLPSLLDATDDDPFFDRIRDVACERWHGDRVVLIGDAAHAVHPISGMGASLALQDARSRTGTLDRSSRRPVVGLRPVRASPPRRRTARQARGAFRGRRDVSRITNAAQRTKRGRPPHTPVRDVRETPSSRVIGVCCRSLSVSQKTEFWLGDATSMNSSCRCSCSMPTFPRTITPQLCRSESADLMADLNVSTCGMKALA</sequence>
<organism evidence="2 4">
    <name type="scientific">Halogeometricum borinquense (strain ATCC 700274 / DSM 11551 / JCM 10706 / KCTC 4070 / PR3)</name>
    <dbReference type="NCBI Taxonomy" id="469382"/>
    <lineage>
        <taxon>Archaea</taxon>
        <taxon>Methanobacteriati</taxon>
        <taxon>Methanobacteriota</taxon>
        <taxon>Stenosarchaea group</taxon>
        <taxon>Halobacteria</taxon>
        <taxon>Halobacteriales</taxon>
        <taxon>Haloferacaceae</taxon>
        <taxon>Halogeometricum</taxon>
    </lineage>
</organism>
<dbReference type="PRINTS" id="PR00420">
    <property type="entry name" value="RNGMNOXGNASE"/>
</dbReference>
<evidence type="ECO:0000259" key="1">
    <source>
        <dbReference type="Pfam" id="PF01494"/>
    </source>
</evidence>
<reference evidence="2 4" key="1">
    <citation type="journal article" date="2009" name="Stand. Genomic Sci.">
        <title>Complete genome sequence of Halogeometricum borinquense type strain (PR3).</title>
        <authorList>
            <person name="Malfatti S."/>
            <person name="Tindall B.J."/>
            <person name="Schneider S."/>
            <person name="Fahnrich R."/>
            <person name="Lapidus A."/>
            <person name="Labuttii K."/>
            <person name="Copeland A."/>
            <person name="Glavina Del Rio T."/>
            <person name="Nolan M."/>
            <person name="Chen F."/>
            <person name="Lucas S."/>
            <person name="Tice H."/>
            <person name="Cheng J.F."/>
            <person name="Bruce D."/>
            <person name="Goodwin L."/>
            <person name="Pitluck S."/>
            <person name="Anderson I."/>
            <person name="Pati A."/>
            <person name="Ivanova N."/>
            <person name="Mavromatis K."/>
            <person name="Chen A."/>
            <person name="Palaniappan K."/>
            <person name="D'haeseleer P."/>
            <person name="Goker M."/>
            <person name="Bristow J."/>
            <person name="Eisen J.A."/>
            <person name="Markowitz V."/>
            <person name="Hugenholtz P."/>
            <person name="Kyrpides N.C."/>
            <person name="Klenk H.P."/>
            <person name="Chain P."/>
        </authorList>
    </citation>
    <scope>NUCLEOTIDE SEQUENCE [LARGE SCALE GENOMIC DNA]</scope>
    <source>
        <strain evidence="4">ATCC 700274 / DSM 11551 / JCM 10706 / KCTC 4070 / PR3</strain>
        <strain evidence="2">PR 3</strain>
    </source>
</reference>
<evidence type="ECO:0000313" key="2">
    <source>
        <dbReference type="EMBL" id="ADQ66715.1"/>
    </source>
</evidence>
<name>E4NQM7_HALBP</name>
<dbReference type="STRING" id="469382.Hbor_11250"/>
<dbReference type="KEGG" id="hbo:Hbor_11250"/>
<dbReference type="PATRIC" id="fig|469382.19.peg.616"/>
<dbReference type="InterPro" id="IPR036188">
    <property type="entry name" value="FAD/NAD-bd_sf"/>
</dbReference>
<dbReference type="Proteomes" id="UP000006663">
    <property type="component" value="Chromosome"/>
</dbReference>
<dbReference type="RefSeq" id="WP_006053939.1">
    <property type="nucleotide sequence ID" value="NC_014729.1"/>
</dbReference>